<dbReference type="InterPro" id="IPR039565">
    <property type="entry name" value="BamD-like"/>
</dbReference>
<feature type="compositionally biased region" description="Polar residues" evidence="3">
    <location>
        <begin position="117"/>
        <end position="130"/>
    </location>
</feature>
<proteinExistence type="predicted"/>
<protein>
    <submittedName>
        <fullName evidence="6">Uncharacterized protein</fullName>
    </submittedName>
</protein>
<dbReference type="SUPFAM" id="SSF48452">
    <property type="entry name" value="TPR-like"/>
    <property type="match status" value="1"/>
</dbReference>
<organism evidence="6 7">
    <name type="scientific">Acinetobacter populi</name>
    <dbReference type="NCBI Taxonomy" id="1582270"/>
    <lineage>
        <taxon>Bacteria</taxon>
        <taxon>Pseudomonadati</taxon>
        <taxon>Pseudomonadota</taxon>
        <taxon>Gammaproteobacteria</taxon>
        <taxon>Moraxellales</taxon>
        <taxon>Moraxellaceae</taxon>
        <taxon>Acinetobacter</taxon>
    </lineage>
</organism>
<evidence type="ECO:0000259" key="4">
    <source>
        <dbReference type="Pfam" id="PF13525"/>
    </source>
</evidence>
<reference evidence="6 7" key="1">
    <citation type="submission" date="2017-05" db="EMBL/GenBank/DDBJ databases">
        <title>Acinetobacter populi ANC 5415 (= PBJ7), whole genome shotgun sequencing project.</title>
        <authorList>
            <person name="Nemec A."/>
            <person name="Radolfova-Krizova L."/>
        </authorList>
    </citation>
    <scope>NUCLEOTIDE SEQUENCE [LARGE SCALE GENOMIC DNA]</scope>
    <source>
        <strain evidence="6 7">PBJ7</strain>
    </source>
</reference>
<evidence type="ECO:0000256" key="3">
    <source>
        <dbReference type="SAM" id="MobiDB-lite"/>
    </source>
</evidence>
<keyword evidence="7" id="KW-1185">Reference proteome</keyword>
<sequence>MRNHELTMKKIVLLTSILCVSTSLFAIQIEQRDLSGNNSAVGNVPAAQQSTQFWELHQQIQQLQTQIRQLRGQIEEQDNQIDQLNNDLKNRYTDLDQRLEILNQKIDPDADIETTEDSQTNSASDGTVQPQSTAQNASASTTAQSAQLDEAAYNMAYEAYKQGGAAKAIAPMENFIKNHPNSPYVSHAYYWLGEFNLSLTPPNYNQAKENFAIVAGNYPQSNKAPSALYRLSEIAKNIDQDIPKAREYYLRLIQKYPDSNDAKTARTSINL</sequence>
<dbReference type="Pfam" id="PF16331">
    <property type="entry name" value="TolA_bind_tri"/>
    <property type="match status" value="1"/>
</dbReference>
<evidence type="ECO:0000256" key="2">
    <source>
        <dbReference type="SAM" id="Coils"/>
    </source>
</evidence>
<evidence type="ECO:0000313" key="6">
    <source>
        <dbReference type="EMBL" id="OUY06017.1"/>
    </source>
</evidence>
<dbReference type="Gene3D" id="1.20.5.110">
    <property type="match status" value="1"/>
</dbReference>
<evidence type="ECO:0000313" key="7">
    <source>
        <dbReference type="Proteomes" id="UP000196536"/>
    </source>
</evidence>
<accession>A0A1Z9YUZ2</accession>
<gene>
    <name evidence="6" type="ORF">CAP51_15020</name>
</gene>
<feature type="domain" description="YbgF trimerisation" evidence="5">
    <location>
        <begin position="50"/>
        <end position="103"/>
    </location>
</feature>
<dbReference type="GO" id="GO:0070206">
    <property type="term" value="P:protein trimerization"/>
    <property type="evidence" value="ECO:0007669"/>
    <property type="project" value="InterPro"/>
</dbReference>
<keyword evidence="2" id="KW-0175">Coiled coil</keyword>
<dbReference type="Gene3D" id="1.25.40.10">
    <property type="entry name" value="Tetratricopeptide repeat domain"/>
    <property type="match status" value="1"/>
</dbReference>
<feature type="domain" description="Outer membrane lipoprotein BamD-like" evidence="4">
    <location>
        <begin position="137"/>
        <end position="251"/>
    </location>
</feature>
<evidence type="ECO:0000259" key="5">
    <source>
        <dbReference type="Pfam" id="PF16331"/>
    </source>
</evidence>
<name>A0A1Z9YUZ2_9GAMM</name>
<dbReference type="InterPro" id="IPR032519">
    <property type="entry name" value="YbgF_tri"/>
</dbReference>
<dbReference type="Proteomes" id="UP000196536">
    <property type="component" value="Unassembled WGS sequence"/>
</dbReference>
<evidence type="ECO:0000256" key="1">
    <source>
        <dbReference type="ARBA" id="ARBA00022729"/>
    </source>
</evidence>
<feature type="compositionally biased region" description="Low complexity" evidence="3">
    <location>
        <begin position="131"/>
        <end position="142"/>
    </location>
</feature>
<dbReference type="InterPro" id="IPR011990">
    <property type="entry name" value="TPR-like_helical_dom_sf"/>
</dbReference>
<keyword evidence="1" id="KW-0732">Signal</keyword>
<dbReference type="AlphaFoldDB" id="A0A1Z9YUZ2"/>
<feature type="region of interest" description="Disordered" evidence="3">
    <location>
        <begin position="106"/>
        <end position="142"/>
    </location>
</feature>
<feature type="coiled-coil region" evidence="2">
    <location>
        <begin position="53"/>
        <end position="105"/>
    </location>
</feature>
<dbReference type="Pfam" id="PF13525">
    <property type="entry name" value="YfiO"/>
    <property type="match status" value="1"/>
</dbReference>
<dbReference type="EMBL" id="NEXX01000006">
    <property type="protein sequence ID" value="OUY06017.1"/>
    <property type="molecule type" value="Genomic_DNA"/>
</dbReference>
<comment type="caution">
    <text evidence="6">The sequence shown here is derived from an EMBL/GenBank/DDBJ whole genome shotgun (WGS) entry which is preliminary data.</text>
</comment>